<keyword evidence="1" id="KW-1133">Transmembrane helix</keyword>
<evidence type="ECO:0000313" key="2">
    <source>
        <dbReference type="EMBL" id="KDS50340.1"/>
    </source>
</evidence>
<protein>
    <recommendedName>
        <fullName evidence="4">Glycosyltransferase family 4 protein</fullName>
    </recommendedName>
</protein>
<proteinExistence type="predicted"/>
<dbReference type="Gene3D" id="3.40.50.2000">
    <property type="entry name" value="Glycogen Phosphorylase B"/>
    <property type="match status" value="1"/>
</dbReference>
<name>A0A078RY95_BACUN</name>
<keyword evidence="1" id="KW-0472">Membrane</keyword>
<dbReference type="PATRIC" id="fig|1339349.3.peg.2441"/>
<dbReference type="RefSeq" id="WP_005644233.1">
    <property type="nucleotide sequence ID" value="NZ_JNHN01000174.1"/>
</dbReference>
<evidence type="ECO:0000256" key="1">
    <source>
        <dbReference type="SAM" id="Phobius"/>
    </source>
</evidence>
<dbReference type="AlphaFoldDB" id="A0A078RY95"/>
<evidence type="ECO:0008006" key="4">
    <source>
        <dbReference type="Google" id="ProtNLM"/>
    </source>
</evidence>
<organism evidence="2 3">
    <name type="scientific">Bacteroides uniformis str. 3978 T3 ii</name>
    <dbReference type="NCBI Taxonomy" id="1339349"/>
    <lineage>
        <taxon>Bacteria</taxon>
        <taxon>Pseudomonadati</taxon>
        <taxon>Bacteroidota</taxon>
        <taxon>Bacteroidia</taxon>
        <taxon>Bacteroidales</taxon>
        <taxon>Bacteroidaceae</taxon>
        <taxon>Bacteroides</taxon>
    </lineage>
</organism>
<reference evidence="2 3" key="1">
    <citation type="submission" date="2014-04" db="EMBL/GenBank/DDBJ databases">
        <authorList>
            <person name="Sears C."/>
            <person name="Carroll K."/>
            <person name="Sack B.R."/>
            <person name="Qadri F."/>
            <person name="Myers L.L."/>
            <person name="Chung G.-T."/>
            <person name="Escheverria P."/>
            <person name="Fraser C.M."/>
            <person name="Sadzewicz L."/>
            <person name="Shefchek K.A."/>
            <person name="Tallon L."/>
            <person name="Das S.P."/>
            <person name="Daugherty S."/>
            <person name="Mongodin E.F."/>
        </authorList>
    </citation>
    <scope>NUCLEOTIDE SEQUENCE [LARGE SCALE GENOMIC DNA]</scope>
    <source>
        <strain evidence="2 3">3978 T3 ii</strain>
    </source>
</reference>
<accession>A0A078RY95</accession>
<sequence>MNKLFVIHYYPIDYFPPVMNLIDSLGEKVEIRVSTLQKSNSLDAYGNKKAKIYRRFKENKKRSSLFVLVQYIFFSLFTLYQLIRQKPDAVLYYESISAFPAYLYKRFVGHKVKLCIHYHEYMTPAEYCRPGMRLSKLNHSLETSYLYHVATWVSQTNQYRREFFMNVEPQLSECVCHILPNYPPASWFRKRKLHANEIVKCVYVGSLSLTDTYVLEFCQWIAKQHGKVLFDIYSFNFHKNTLDAIEKLQCPYIEFHKEGIKYSEIPDLFDRYDVGVLLYKAKTMNFKYNETNKFYEYLISGLDVWYPKEMTLLHEMDKSVFAPQIVEMDITQGLFPNVELSPREVDNSSYDRFSEGVYESFMQFLDMQQG</sequence>
<feature type="transmembrane region" description="Helical" evidence="1">
    <location>
        <begin position="64"/>
        <end position="83"/>
    </location>
</feature>
<keyword evidence="1" id="KW-0812">Transmembrane</keyword>
<comment type="caution">
    <text evidence="2">The sequence shown here is derived from an EMBL/GenBank/DDBJ whole genome shotgun (WGS) entry which is preliminary data.</text>
</comment>
<gene>
    <name evidence="2" type="ORF">M094_1265</name>
</gene>
<dbReference type="EMBL" id="JNHN01000174">
    <property type="protein sequence ID" value="KDS50340.1"/>
    <property type="molecule type" value="Genomic_DNA"/>
</dbReference>
<evidence type="ECO:0000313" key="3">
    <source>
        <dbReference type="Proteomes" id="UP000028013"/>
    </source>
</evidence>
<dbReference type="Proteomes" id="UP000028013">
    <property type="component" value="Unassembled WGS sequence"/>
</dbReference>
<dbReference type="SUPFAM" id="SSF53756">
    <property type="entry name" value="UDP-Glycosyltransferase/glycogen phosphorylase"/>
    <property type="match status" value="1"/>
</dbReference>